<feature type="transmembrane region" description="Helical" evidence="7">
    <location>
        <begin position="67"/>
        <end position="90"/>
    </location>
</feature>
<comment type="similarity">
    <text evidence="4">Belongs to the methyl-accepting chemotaxis (MCP) protein family.</text>
</comment>
<dbReference type="Pfam" id="PF00015">
    <property type="entry name" value="MCPsignal"/>
    <property type="match status" value="1"/>
</dbReference>
<reference evidence="10 11" key="1">
    <citation type="submission" date="2024-09" db="EMBL/GenBank/DDBJ databases">
        <authorList>
            <person name="Sun Q."/>
            <person name="Mori K."/>
        </authorList>
    </citation>
    <scope>NUCLEOTIDE SEQUENCE [LARGE SCALE GENOMIC DNA]</scope>
    <source>
        <strain evidence="10 11">CCM 8654</strain>
    </source>
</reference>
<evidence type="ECO:0000256" key="3">
    <source>
        <dbReference type="ARBA" id="ARBA00023224"/>
    </source>
</evidence>
<keyword evidence="7" id="KW-0472">Membrane</keyword>
<gene>
    <name evidence="10" type="ORF">ACFFJG_10275</name>
</gene>
<evidence type="ECO:0000313" key="11">
    <source>
        <dbReference type="Proteomes" id="UP001589698"/>
    </source>
</evidence>
<proteinExistence type="inferred from homology"/>
<evidence type="ECO:0000256" key="2">
    <source>
        <dbReference type="ARBA" id="ARBA00022989"/>
    </source>
</evidence>
<dbReference type="PROSITE" id="PS50111">
    <property type="entry name" value="CHEMOTAXIS_TRANSDUC_2"/>
    <property type="match status" value="1"/>
</dbReference>
<feature type="domain" description="Methyl-accepting transducer" evidence="8">
    <location>
        <begin position="323"/>
        <end position="566"/>
    </location>
</feature>
<dbReference type="SMART" id="SM00283">
    <property type="entry name" value="MA"/>
    <property type="match status" value="1"/>
</dbReference>
<evidence type="ECO:0000256" key="4">
    <source>
        <dbReference type="ARBA" id="ARBA00029447"/>
    </source>
</evidence>
<keyword evidence="2 7" id="KW-1133">Transmembrane helix</keyword>
<dbReference type="PRINTS" id="PR00260">
    <property type="entry name" value="CHEMTRNSDUCR"/>
</dbReference>
<dbReference type="PANTHER" id="PTHR32089">
    <property type="entry name" value="METHYL-ACCEPTING CHEMOTAXIS PROTEIN MCPB"/>
    <property type="match status" value="1"/>
</dbReference>
<dbReference type="CDD" id="cd06225">
    <property type="entry name" value="HAMP"/>
    <property type="match status" value="1"/>
</dbReference>
<dbReference type="RefSeq" id="WP_378518588.1">
    <property type="nucleotide sequence ID" value="NZ_CBCSDI010000031.1"/>
</dbReference>
<dbReference type="Gene3D" id="1.10.287.950">
    <property type="entry name" value="Methyl-accepting chemotaxis protein"/>
    <property type="match status" value="1"/>
</dbReference>
<dbReference type="Pfam" id="PF12729">
    <property type="entry name" value="4HB_MCP_1"/>
    <property type="match status" value="1"/>
</dbReference>
<dbReference type="PANTHER" id="PTHR32089:SF112">
    <property type="entry name" value="LYSOZYME-LIKE PROTEIN-RELATED"/>
    <property type="match status" value="1"/>
</dbReference>
<dbReference type="Proteomes" id="UP001589698">
    <property type="component" value="Unassembled WGS sequence"/>
</dbReference>
<dbReference type="SUPFAM" id="SSF58104">
    <property type="entry name" value="Methyl-accepting chemotaxis protein (MCP) signaling domain"/>
    <property type="match status" value="1"/>
</dbReference>
<dbReference type="InterPro" id="IPR003660">
    <property type="entry name" value="HAMP_dom"/>
</dbReference>
<keyword evidence="3 5" id="KW-0807">Transducer</keyword>
<dbReference type="EMBL" id="JBHLXH010000001">
    <property type="protein sequence ID" value="MFC0222868.1"/>
    <property type="molecule type" value="Genomic_DNA"/>
</dbReference>
<keyword evidence="1 7" id="KW-0812">Transmembrane</keyword>
<dbReference type="InterPro" id="IPR004089">
    <property type="entry name" value="MCPsignal_dom"/>
</dbReference>
<feature type="domain" description="HAMP" evidence="9">
    <location>
        <begin position="266"/>
        <end position="318"/>
    </location>
</feature>
<name>A0ABV6E1R0_9ACTN</name>
<feature type="transmembrane region" description="Helical" evidence="7">
    <location>
        <begin position="245"/>
        <end position="265"/>
    </location>
</feature>
<dbReference type="InterPro" id="IPR004090">
    <property type="entry name" value="Chemotax_Me-accpt_rcpt"/>
</dbReference>
<evidence type="ECO:0000256" key="5">
    <source>
        <dbReference type="PROSITE-ProRule" id="PRU00284"/>
    </source>
</evidence>
<dbReference type="InterPro" id="IPR024478">
    <property type="entry name" value="HlyB_4HB_MCP"/>
</dbReference>
<evidence type="ECO:0000259" key="9">
    <source>
        <dbReference type="PROSITE" id="PS50885"/>
    </source>
</evidence>
<evidence type="ECO:0000256" key="6">
    <source>
        <dbReference type="SAM" id="MobiDB-lite"/>
    </source>
</evidence>
<evidence type="ECO:0000256" key="1">
    <source>
        <dbReference type="ARBA" id="ARBA00022692"/>
    </source>
</evidence>
<keyword evidence="11" id="KW-1185">Reference proteome</keyword>
<protein>
    <submittedName>
        <fullName evidence="10">Methyl-accepting chemotaxis protein</fullName>
    </submittedName>
</protein>
<feature type="region of interest" description="Disordered" evidence="6">
    <location>
        <begin position="1"/>
        <end position="40"/>
    </location>
</feature>
<organism evidence="10 11">
    <name type="scientific">Nocardioides zeicaulis</name>
    <dbReference type="NCBI Taxonomy" id="1776857"/>
    <lineage>
        <taxon>Bacteria</taxon>
        <taxon>Bacillati</taxon>
        <taxon>Actinomycetota</taxon>
        <taxon>Actinomycetes</taxon>
        <taxon>Propionibacteriales</taxon>
        <taxon>Nocardioidaceae</taxon>
        <taxon>Nocardioides</taxon>
    </lineage>
</organism>
<dbReference type="PROSITE" id="PS50885">
    <property type="entry name" value="HAMP"/>
    <property type="match status" value="1"/>
</dbReference>
<evidence type="ECO:0000313" key="10">
    <source>
        <dbReference type="EMBL" id="MFC0222868.1"/>
    </source>
</evidence>
<dbReference type="SMART" id="SM00304">
    <property type="entry name" value="HAMP"/>
    <property type="match status" value="1"/>
</dbReference>
<evidence type="ECO:0000256" key="7">
    <source>
        <dbReference type="SAM" id="Phobius"/>
    </source>
</evidence>
<accession>A0ABV6E1R0</accession>
<dbReference type="Pfam" id="PF00672">
    <property type="entry name" value="HAMP"/>
    <property type="match status" value="1"/>
</dbReference>
<evidence type="ECO:0000259" key="8">
    <source>
        <dbReference type="PROSITE" id="PS50111"/>
    </source>
</evidence>
<sequence>MTTLTDPPALGTPEHAGTYPGATVTDDVVAGGGPDDAGAPRRRRVALRRPGRLRFRFRDLPTARKLLLGYLALVVMMVGVGAVGITRLAASQDHLESMYRDSLQATLWLSETGDHLSAMTRALDDFALNSTARSVSDVSAGVMREDQLMDQSWRLYTSADAPGREDGRAAFDAAIASYRDARDEKVLPLLASGEVAQGVAAMNTDLKRTQEASTQALEALKVVETKAAEQAIADARTSYQHARDVILALVAVAALLGIALALGIGRLVSRPLVRTVEVLEDVAGGRLDRRLEVSSADEVGRMGVALNAVLERLSSTMGQMDANAQSLASASEELSAVSGEMSGAASESSSQAGLVSAAADEVSRNVQTVATGTEEMSASIREIAANAANAASVAAQAVQVAESTHRTVAKLGDSSTEVGNVVKVITSIAQQTNLLALNATIEAARAGEAGKGFAVVANEVKDLAQETSTATEDISRRIQAIQEDTGAVVAAIAEIAEIIGQINDTQATIASAVEEQTATTNEMSRNVAQAATGSTEIAHNVVGVARSASDTQAAADSTSQAAEELARMAATMRSLVGQFSY</sequence>
<comment type="caution">
    <text evidence="10">The sequence shown here is derived from an EMBL/GenBank/DDBJ whole genome shotgun (WGS) entry which is preliminary data.</text>
</comment>